<dbReference type="Pfam" id="PF02371">
    <property type="entry name" value="Transposase_20"/>
    <property type="match status" value="1"/>
</dbReference>
<evidence type="ECO:0000259" key="3">
    <source>
        <dbReference type="Pfam" id="PF02371"/>
    </source>
</evidence>
<feature type="coiled-coil region" evidence="1">
    <location>
        <begin position="189"/>
        <end position="216"/>
    </location>
</feature>
<dbReference type="EMBL" id="AEDD01000015">
    <property type="protein sequence ID" value="EFM08602.1"/>
    <property type="molecule type" value="Genomic_DNA"/>
</dbReference>
<evidence type="ECO:0000313" key="8">
    <source>
        <dbReference type="Proteomes" id="UP000005387"/>
    </source>
</evidence>
<dbReference type="PANTHER" id="PTHR33055:SF3">
    <property type="entry name" value="PUTATIVE TRANSPOSASE FOR IS117-RELATED"/>
    <property type="match status" value="1"/>
</dbReference>
<dbReference type="InterPro" id="IPR047650">
    <property type="entry name" value="Transpos_IS110"/>
</dbReference>
<keyword evidence="1" id="KW-0175">Coiled coil</keyword>
<dbReference type="STRING" id="717606.PaecuDRAFT_0909"/>
<evidence type="ECO:0000259" key="2">
    <source>
        <dbReference type="Pfam" id="PF01548"/>
    </source>
</evidence>
<dbReference type="InterPro" id="IPR003346">
    <property type="entry name" value="Transposase_20"/>
</dbReference>
<dbReference type="EMBL" id="AEDD01000002">
    <property type="protein sequence ID" value="EFM12229.1"/>
    <property type="molecule type" value="Genomic_DNA"/>
</dbReference>
<dbReference type="GO" id="GO:0006313">
    <property type="term" value="P:DNA transposition"/>
    <property type="evidence" value="ECO:0007669"/>
    <property type="project" value="InterPro"/>
</dbReference>
<dbReference type="eggNOG" id="COG3547">
    <property type="taxonomic scope" value="Bacteria"/>
</dbReference>
<feature type="domain" description="Transposase IS110-like N-terminal" evidence="2">
    <location>
        <begin position="8"/>
        <end position="154"/>
    </location>
</feature>
<dbReference type="EMBL" id="AEDD01000004">
    <property type="protein sequence ID" value="EFM11402.1"/>
    <property type="molecule type" value="Genomic_DNA"/>
</dbReference>
<gene>
    <name evidence="7" type="ORF">PaecuDRAFT_0909</name>
    <name evidence="6" type="ORF">PaecuDRAFT_1848</name>
    <name evidence="5" type="ORF">PaecuDRAFT_2611</name>
    <name evidence="4" type="ORF">PaecuDRAFT_4613</name>
</gene>
<dbReference type="NCBIfam" id="NF033542">
    <property type="entry name" value="transpos_IS110"/>
    <property type="match status" value="1"/>
</dbReference>
<evidence type="ECO:0000313" key="4">
    <source>
        <dbReference type="EMBL" id="EFM08602.1"/>
    </source>
</evidence>
<evidence type="ECO:0000256" key="1">
    <source>
        <dbReference type="SAM" id="Coils"/>
    </source>
</evidence>
<evidence type="ECO:0000313" key="5">
    <source>
        <dbReference type="EMBL" id="EFM10699.1"/>
    </source>
</evidence>
<dbReference type="EMBL" id="AEDD01000006">
    <property type="protein sequence ID" value="EFM10699.1"/>
    <property type="molecule type" value="Genomic_DNA"/>
</dbReference>
<accession>E0I5I7</accession>
<evidence type="ECO:0000313" key="6">
    <source>
        <dbReference type="EMBL" id="EFM11402.1"/>
    </source>
</evidence>
<dbReference type="GO" id="GO:0004803">
    <property type="term" value="F:transposase activity"/>
    <property type="evidence" value="ECO:0007669"/>
    <property type="project" value="InterPro"/>
</dbReference>
<dbReference type="OrthoDB" id="3191145at2"/>
<organism evidence="7 8">
    <name type="scientific">Paenibacillus curdlanolyticus YK9</name>
    <dbReference type="NCBI Taxonomy" id="717606"/>
    <lineage>
        <taxon>Bacteria</taxon>
        <taxon>Bacillati</taxon>
        <taxon>Bacillota</taxon>
        <taxon>Bacilli</taxon>
        <taxon>Bacillales</taxon>
        <taxon>Paenibacillaceae</taxon>
        <taxon>Paenibacillus</taxon>
    </lineage>
</organism>
<proteinExistence type="predicted"/>
<keyword evidence="8" id="KW-1185">Reference proteome</keyword>
<dbReference type="GO" id="GO:0003677">
    <property type="term" value="F:DNA binding"/>
    <property type="evidence" value="ECO:0007669"/>
    <property type="project" value="InterPro"/>
</dbReference>
<reference evidence="7 8" key="1">
    <citation type="submission" date="2010-07" db="EMBL/GenBank/DDBJ databases">
        <title>The draft genome of Paenibacillus curdlanolyticus YK9.</title>
        <authorList>
            <consortium name="US DOE Joint Genome Institute (JGI-PGF)"/>
            <person name="Lucas S."/>
            <person name="Copeland A."/>
            <person name="Lapidus A."/>
            <person name="Cheng J.-F."/>
            <person name="Bruce D."/>
            <person name="Goodwin L."/>
            <person name="Pitluck S."/>
            <person name="Land M.L."/>
            <person name="Hauser L."/>
            <person name="Chang Y.-J."/>
            <person name="Jeffries C."/>
            <person name="Anderson I.J."/>
            <person name="Johnson E."/>
            <person name="Loganathan U."/>
            <person name="Mulhopadhyay B."/>
            <person name="Kyrpides N."/>
            <person name="Woyke T.J."/>
        </authorList>
    </citation>
    <scope>NUCLEOTIDE SEQUENCE [LARGE SCALE GENOMIC DNA]</scope>
    <source>
        <strain evidence="7 8">YK9</strain>
    </source>
</reference>
<dbReference type="Proteomes" id="UP000005387">
    <property type="component" value="Unassembled WGS sequence"/>
</dbReference>
<dbReference type="InterPro" id="IPR002525">
    <property type="entry name" value="Transp_IS110-like_N"/>
</dbReference>
<dbReference type="Pfam" id="PF01548">
    <property type="entry name" value="DEDD_Tnp_IS110"/>
    <property type="match status" value="1"/>
</dbReference>
<feature type="domain" description="Transposase IS116/IS110/IS902 C-terminal" evidence="3">
    <location>
        <begin position="224"/>
        <end position="299"/>
    </location>
</feature>
<name>E0I5I7_9BACL</name>
<dbReference type="AlphaFoldDB" id="E0I5I7"/>
<evidence type="ECO:0000313" key="7">
    <source>
        <dbReference type="EMBL" id="EFM12229.1"/>
    </source>
</evidence>
<sequence length="372" mass="42007">MHSATKYIGLDVSKEKISVAIADEGREAPRYYGTVAHTPAALRKLIKELGPAGSLSFCYEAGPTGYETYRWIETMGASCVVIAPSLIPKRPGDHIKTDRRDAVQLARLFRAGELTPIHVPSRDSEALRDLVRTREAAKEDKHRAAQRILKFLLRHQIHPPVTIKRRWTKKYREWLGQLTFEQEALQFCFTEMLHALEEIEQRMARIEKALFQLGTQGPHASIIQALQSLRGVALLTAITIAAEIDSFERFRSPAQLMAYLGLVPREHSTGQSVKRGGMTRAGNPHLRRALVESAWSYRHRPSVKGELAKRLDGMPPNLQLLSWKAQERLHKKYRRLVFGMNKHKNVAIGAVARELAGFIWAAARTCDQTNLA</sequence>
<dbReference type="PANTHER" id="PTHR33055">
    <property type="entry name" value="TRANSPOSASE FOR INSERTION SEQUENCE ELEMENT IS1111A"/>
    <property type="match status" value="1"/>
</dbReference>
<protein>
    <submittedName>
        <fullName evidence="7">Transposase IS116/IS110/IS902 family protein</fullName>
    </submittedName>
</protein>
<dbReference type="RefSeq" id="WP_006036924.1">
    <property type="nucleotide sequence ID" value="NZ_AEDD01000002.1"/>
</dbReference>